<evidence type="ECO:0000259" key="8">
    <source>
        <dbReference type="Pfam" id="PF02687"/>
    </source>
</evidence>
<feature type="transmembrane region" description="Helical" evidence="7">
    <location>
        <begin position="549"/>
        <end position="571"/>
    </location>
</feature>
<keyword evidence="10" id="KW-1185">Reference proteome</keyword>
<dbReference type="AlphaFoldDB" id="A0A087CV84"/>
<evidence type="ECO:0000256" key="6">
    <source>
        <dbReference type="ARBA" id="ARBA00038076"/>
    </source>
</evidence>
<comment type="similarity">
    <text evidence="6">Belongs to the ABC-4 integral membrane protein family.</text>
</comment>
<dbReference type="GO" id="GO:0022857">
    <property type="term" value="F:transmembrane transporter activity"/>
    <property type="evidence" value="ECO:0007669"/>
    <property type="project" value="TreeGrafter"/>
</dbReference>
<feature type="transmembrane region" description="Helical" evidence="7">
    <location>
        <begin position="357"/>
        <end position="386"/>
    </location>
</feature>
<feature type="transmembrane region" description="Helical" evidence="7">
    <location>
        <begin position="886"/>
        <end position="906"/>
    </location>
</feature>
<dbReference type="PANTHER" id="PTHR30572">
    <property type="entry name" value="MEMBRANE COMPONENT OF TRANSPORTER-RELATED"/>
    <property type="match status" value="1"/>
</dbReference>
<keyword evidence="5 7" id="KW-0472">Membrane</keyword>
<dbReference type="Pfam" id="PF02687">
    <property type="entry name" value="FtsX"/>
    <property type="match status" value="2"/>
</dbReference>
<feature type="transmembrane region" description="Helical" evidence="7">
    <location>
        <begin position="792"/>
        <end position="820"/>
    </location>
</feature>
<gene>
    <name evidence="9" type="ORF">BREU_0208</name>
</gene>
<dbReference type="GO" id="GO:0005886">
    <property type="term" value="C:plasma membrane"/>
    <property type="evidence" value="ECO:0007669"/>
    <property type="project" value="UniProtKB-SubCell"/>
</dbReference>
<reference evidence="9 10" key="1">
    <citation type="submission" date="2014-03" db="EMBL/GenBank/DDBJ databases">
        <title>Genomics of Bifidobacteria.</title>
        <authorList>
            <person name="Ventura M."/>
            <person name="Milani C."/>
            <person name="Lugli G.A."/>
        </authorList>
    </citation>
    <scope>NUCLEOTIDE SEQUENCE [LARGE SCALE GENOMIC DNA]</scope>
    <source>
        <strain evidence="9 10">DSM 23975</strain>
    </source>
</reference>
<feature type="transmembrane region" description="Helical" evidence="7">
    <location>
        <begin position="406"/>
        <end position="431"/>
    </location>
</feature>
<dbReference type="eggNOG" id="COG4591">
    <property type="taxonomic scope" value="Bacteria"/>
</dbReference>
<dbReference type="OrthoDB" id="9780560at2"/>
<evidence type="ECO:0000256" key="1">
    <source>
        <dbReference type="ARBA" id="ARBA00004651"/>
    </source>
</evidence>
<dbReference type="eggNOG" id="COG0577">
    <property type="taxonomic scope" value="Bacteria"/>
</dbReference>
<evidence type="ECO:0000256" key="3">
    <source>
        <dbReference type="ARBA" id="ARBA00022692"/>
    </source>
</evidence>
<dbReference type="InterPro" id="IPR003838">
    <property type="entry name" value="ABC3_permease_C"/>
</dbReference>
<accession>A0A087CV84</accession>
<dbReference type="STRING" id="1437610.BREU_0208"/>
<feature type="transmembrane region" description="Helical" evidence="7">
    <location>
        <begin position="452"/>
        <end position="475"/>
    </location>
</feature>
<feature type="transmembrane region" description="Helical" evidence="7">
    <location>
        <begin position="848"/>
        <end position="874"/>
    </location>
</feature>
<dbReference type="EMBL" id="JGZK01000003">
    <property type="protein sequence ID" value="KFI87184.1"/>
    <property type="molecule type" value="Genomic_DNA"/>
</dbReference>
<feature type="domain" description="ABC3 transporter permease C-terminal" evidence="8">
    <location>
        <begin position="316"/>
        <end position="432"/>
    </location>
</feature>
<keyword evidence="3 7" id="KW-0812">Transmembrane</keyword>
<evidence type="ECO:0000256" key="5">
    <source>
        <dbReference type="ARBA" id="ARBA00023136"/>
    </source>
</evidence>
<protein>
    <submittedName>
        <fullName evidence="9">Permease protein of ABC transporter system</fullName>
    </submittedName>
</protein>
<comment type="subcellular location">
    <subcellularLocation>
        <location evidence="1">Cell membrane</location>
        <topology evidence="1">Multi-pass membrane protein</topology>
    </subcellularLocation>
</comment>
<evidence type="ECO:0000313" key="9">
    <source>
        <dbReference type="EMBL" id="KFI87184.1"/>
    </source>
</evidence>
<comment type="caution">
    <text evidence="9">The sequence shown here is derived from an EMBL/GenBank/DDBJ whole genome shotgun (WGS) entry which is preliminary data.</text>
</comment>
<feature type="transmembrane region" description="Helical" evidence="7">
    <location>
        <begin position="16"/>
        <end position="36"/>
    </location>
</feature>
<feature type="transmembrane region" description="Helical" evidence="7">
    <location>
        <begin position="312"/>
        <end position="337"/>
    </location>
</feature>
<keyword evidence="4 7" id="KW-1133">Transmembrane helix</keyword>
<sequence>MFDITLKLMRKNGRMLIPAGIAILIGTAFIAATFLFSNTMGDSLVHQQTALYGGANYVVTTDSEALKNATEDEQNKAYATTVADFQLDQLRTIDGVEDVRVDATVPRLTVAKGDRHVTGIAIGTAKSLSLLPVTIADGNQPIDNDEIAMPRSVAEQLGVGVGDTVTVNSPAAQAAIEGDAAVAGAADDADASAGGASTAGGANSSAMTVRVTGLTDDPNGAYSYYGGASVLSNNVLATMSGAAEFNDVAANTLYLDLAGAGEGREGDAKAQAAAERVAKLMPEYYVVMSRADIDKDALQNLDADGGLSITTVFLLSFGILAMVVAALVIANTFQVLVAQRRRTLALLRTIGAQKGQLYASVLLEAGVLGLVASLLGVALGIGIIAGLCASGLMGGDELRARLILSWQAFVVPIAFGVVMTVLASLGSARAATAVTPLEALRPIELTDTRRAGVVRAVFSGILVVAGVALAVFAAWQMHESLVGHDALIERYAVVLLMAIAGCALVFLGLVLSAAFWLPLLMRGVGSVVSLAGPSARIANANIQKNPRRVAATGAALLIGVTLVSTIATGAASGKQTMEVALDQRYSVDMIAAGNDMTDKQATDAAEAKGVAASLYAPTTVRYVTTKDGKELSVMLVGVKDTAALAKVMKADLSGVSIGSGDVLLPTINAMDGKKVGFDSSVVFRENPAGVETDTETGAAGRKPITLKPQQADYRRVSSDYGAVAFVNAEHFTDGDLETAGHMLLMRVDADAAGITMNDVLTNVQQAFSAAPGVSVSGPVAERSMWETTIDSMMALLVGLIAVAVLIALVGVANTLSLSVIERTRESATLRAIGMTRGQLRRSLAAEALLLSLVSGVAGVALGTLFGWLGSYMVFSLYATVALPFDWATNGLVLGVAALAALLASIAPARRAVSVPPVVALAEA</sequence>
<feature type="domain" description="ABC3 transporter permease C-terminal" evidence="8">
    <location>
        <begin position="799"/>
        <end position="916"/>
    </location>
</feature>
<evidence type="ECO:0000313" key="10">
    <source>
        <dbReference type="Proteomes" id="UP000028984"/>
    </source>
</evidence>
<organism evidence="9 10">
    <name type="scientific">Bifidobacterium reuteri DSM 23975</name>
    <dbReference type="NCBI Taxonomy" id="1437610"/>
    <lineage>
        <taxon>Bacteria</taxon>
        <taxon>Bacillati</taxon>
        <taxon>Actinomycetota</taxon>
        <taxon>Actinomycetes</taxon>
        <taxon>Bifidobacteriales</taxon>
        <taxon>Bifidobacteriaceae</taxon>
        <taxon>Bifidobacterium</taxon>
    </lineage>
</organism>
<dbReference type="Proteomes" id="UP000028984">
    <property type="component" value="Unassembled WGS sequence"/>
</dbReference>
<evidence type="ECO:0000256" key="7">
    <source>
        <dbReference type="SAM" id="Phobius"/>
    </source>
</evidence>
<evidence type="ECO:0000256" key="2">
    <source>
        <dbReference type="ARBA" id="ARBA00022475"/>
    </source>
</evidence>
<keyword evidence="2" id="KW-1003">Cell membrane</keyword>
<feature type="transmembrane region" description="Helical" evidence="7">
    <location>
        <begin position="495"/>
        <end position="517"/>
    </location>
</feature>
<dbReference type="InterPro" id="IPR050250">
    <property type="entry name" value="Macrolide_Exporter_MacB"/>
</dbReference>
<dbReference type="PANTHER" id="PTHR30572:SF4">
    <property type="entry name" value="ABC TRANSPORTER PERMEASE YTRF"/>
    <property type="match status" value="1"/>
</dbReference>
<name>A0A087CV84_9BIFI</name>
<proteinExistence type="inferred from homology"/>
<evidence type="ECO:0000256" key="4">
    <source>
        <dbReference type="ARBA" id="ARBA00022989"/>
    </source>
</evidence>
<dbReference type="RefSeq" id="WP_044088405.1">
    <property type="nucleotide sequence ID" value="NZ_JDUW01000001.1"/>
</dbReference>